<dbReference type="GO" id="GO:0051087">
    <property type="term" value="F:protein-folding chaperone binding"/>
    <property type="evidence" value="ECO:0007669"/>
    <property type="project" value="InterPro"/>
</dbReference>
<reference evidence="3 4" key="1">
    <citation type="submission" date="2018-10" db="EMBL/GenBank/DDBJ databases">
        <title>Comparative functional genomics of the obligate endosymbiont Buchnera aphidicola.</title>
        <authorList>
            <person name="Chong R.A."/>
        </authorList>
    </citation>
    <scope>NUCLEOTIDE SEQUENCE [LARGE SCALE GENOMIC DNA]</scope>
    <source>
        <strain evidence="3 4">Ska</strain>
    </source>
</reference>
<sequence length="106" mass="12504">MNNHKNNNNHTHINLLKEKLKEILKKKKDITLRAQANIENIKKKSEYTIQKIKSEHLKNFIEKLSLIIEKFNTITKIAHEKKLENNPIIQGIKLTQKSLINTIKKK</sequence>
<protein>
    <submittedName>
        <fullName evidence="3">Nucleotide exchange factor GrpE</fullName>
    </submittedName>
</protein>
<dbReference type="AlphaFoldDB" id="A0A4D6YLU1"/>
<evidence type="ECO:0000313" key="3">
    <source>
        <dbReference type="EMBL" id="QCI25935.1"/>
    </source>
</evidence>
<dbReference type="GO" id="GO:0006457">
    <property type="term" value="P:protein folding"/>
    <property type="evidence" value="ECO:0007669"/>
    <property type="project" value="InterPro"/>
</dbReference>
<dbReference type="Proteomes" id="UP000298685">
    <property type="component" value="Chromosome"/>
</dbReference>
<evidence type="ECO:0000256" key="1">
    <source>
        <dbReference type="ARBA" id="ARBA00009054"/>
    </source>
</evidence>
<dbReference type="Gene3D" id="3.90.20.20">
    <property type="match status" value="1"/>
</dbReference>
<evidence type="ECO:0000256" key="2">
    <source>
        <dbReference type="ARBA" id="ARBA00023186"/>
    </source>
</evidence>
<comment type="similarity">
    <text evidence="1">Belongs to the GrpE family.</text>
</comment>
<dbReference type="InterPro" id="IPR000740">
    <property type="entry name" value="GrpE"/>
</dbReference>
<dbReference type="GO" id="GO:0000774">
    <property type="term" value="F:adenyl-nucleotide exchange factor activity"/>
    <property type="evidence" value="ECO:0007669"/>
    <property type="project" value="InterPro"/>
</dbReference>
<dbReference type="EMBL" id="CP032999">
    <property type="protein sequence ID" value="QCI25935.1"/>
    <property type="molecule type" value="Genomic_DNA"/>
</dbReference>
<gene>
    <name evidence="3" type="primary">grpE</name>
    <name evidence="3" type="ORF">D9V78_00670</name>
</gene>
<accession>A0A4D6YLU1</accession>
<keyword evidence="2" id="KW-0143">Chaperone</keyword>
<dbReference type="OrthoDB" id="9789811at2"/>
<dbReference type="Pfam" id="PF01025">
    <property type="entry name" value="GrpE"/>
    <property type="match status" value="1"/>
</dbReference>
<dbReference type="RefSeq" id="WP_158350436.1">
    <property type="nucleotide sequence ID" value="NZ_CP032999.1"/>
</dbReference>
<evidence type="ECO:0000313" key="4">
    <source>
        <dbReference type="Proteomes" id="UP000298685"/>
    </source>
</evidence>
<proteinExistence type="inferred from homology"/>
<dbReference type="GO" id="GO:0042803">
    <property type="term" value="F:protein homodimerization activity"/>
    <property type="evidence" value="ECO:0007669"/>
    <property type="project" value="InterPro"/>
</dbReference>
<dbReference type="SUPFAM" id="SSF58014">
    <property type="entry name" value="Coiled-coil domain of nucleotide exchange factor GrpE"/>
    <property type="match status" value="1"/>
</dbReference>
<organism evidence="3 4">
    <name type="scientific">Buchnera aphidicola</name>
    <name type="common">Sarucallis kahawaluokalani</name>
    <dbReference type="NCBI Taxonomy" id="1241878"/>
    <lineage>
        <taxon>Bacteria</taxon>
        <taxon>Pseudomonadati</taxon>
        <taxon>Pseudomonadota</taxon>
        <taxon>Gammaproteobacteria</taxon>
        <taxon>Enterobacterales</taxon>
        <taxon>Erwiniaceae</taxon>
        <taxon>Buchnera</taxon>
    </lineage>
</organism>
<name>A0A4D6YLU1_9GAMM</name>
<dbReference type="InterPro" id="IPR013805">
    <property type="entry name" value="GrpE_CC"/>
</dbReference>